<accession>A0AA38P1E6</accession>
<keyword evidence="1" id="KW-0472">Membrane</keyword>
<gene>
    <name evidence="2" type="ORF">F5878DRAFT_664703</name>
</gene>
<dbReference type="Proteomes" id="UP001163846">
    <property type="component" value="Unassembled WGS sequence"/>
</dbReference>
<evidence type="ECO:0000313" key="2">
    <source>
        <dbReference type="EMBL" id="KAJ3834513.1"/>
    </source>
</evidence>
<organism evidence="2 3">
    <name type="scientific">Lentinula raphanica</name>
    <dbReference type="NCBI Taxonomy" id="153919"/>
    <lineage>
        <taxon>Eukaryota</taxon>
        <taxon>Fungi</taxon>
        <taxon>Dikarya</taxon>
        <taxon>Basidiomycota</taxon>
        <taxon>Agaricomycotina</taxon>
        <taxon>Agaricomycetes</taxon>
        <taxon>Agaricomycetidae</taxon>
        <taxon>Agaricales</taxon>
        <taxon>Marasmiineae</taxon>
        <taxon>Omphalotaceae</taxon>
        <taxon>Lentinula</taxon>
    </lineage>
</organism>
<dbReference type="AlphaFoldDB" id="A0AA38P1E6"/>
<protein>
    <submittedName>
        <fullName evidence="2">Uncharacterized protein</fullName>
    </submittedName>
</protein>
<name>A0AA38P1E6_9AGAR</name>
<reference evidence="2" key="1">
    <citation type="submission" date="2022-08" db="EMBL/GenBank/DDBJ databases">
        <authorList>
            <consortium name="DOE Joint Genome Institute"/>
            <person name="Min B."/>
            <person name="Riley R."/>
            <person name="Sierra-Patev S."/>
            <person name="Naranjo-Ortiz M."/>
            <person name="Looney B."/>
            <person name="Konkel Z."/>
            <person name="Slot J.C."/>
            <person name="Sakamoto Y."/>
            <person name="Steenwyk J.L."/>
            <person name="Rokas A."/>
            <person name="Carro J."/>
            <person name="Camarero S."/>
            <person name="Ferreira P."/>
            <person name="Molpeceres G."/>
            <person name="Ruiz-Duenas F.J."/>
            <person name="Serrano A."/>
            <person name="Henrissat B."/>
            <person name="Drula E."/>
            <person name="Hughes K.W."/>
            <person name="Mata J.L."/>
            <person name="Ishikawa N.K."/>
            <person name="Vargas-Isla R."/>
            <person name="Ushijima S."/>
            <person name="Smith C.A."/>
            <person name="Ahrendt S."/>
            <person name="Andreopoulos W."/>
            <person name="He G."/>
            <person name="Labutti K."/>
            <person name="Lipzen A."/>
            <person name="Ng V."/>
            <person name="Sandor L."/>
            <person name="Barry K."/>
            <person name="Martinez A.T."/>
            <person name="Xiao Y."/>
            <person name="Gibbons J.G."/>
            <person name="Terashima K."/>
            <person name="Hibbett D.S."/>
            <person name="Grigoriev I.V."/>
        </authorList>
    </citation>
    <scope>NUCLEOTIDE SEQUENCE</scope>
    <source>
        <strain evidence="2">TFB9207</strain>
    </source>
</reference>
<sequence length="184" mass="21388">MLFSAPTSTATYADWADVLKRFLNLQRDPKEALFTVISDWTRAETTGTLIMVGIIFCFILGFGLIVVSVSKLCYFSVKRTCSWVCRRNPWARLHELERREKAVELEEALVVRQARTLALDVEIGVCKRLLEVLRHSVTSAEDREFELEKDKEALLEEVLREEIDVFEMDNSFVRRRLPTMEPEE</sequence>
<evidence type="ECO:0000313" key="3">
    <source>
        <dbReference type="Proteomes" id="UP001163846"/>
    </source>
</evidence>
<proteinExistence type="predicted"/>
<comment type="caution">
    <text evidence="2">The sequence shown here is derived from an EMBL/GenBank/DDBJ whole genome shotgun (WGS) entry which is preliminary data.</text>
</comment>
<evidence type="ECO:0000256" key="1">
    <source>
        <dbReference type="SAM" id="Phobius"/>
    </source>
</evidence>
<dbReference type="EMBL" id="MU806522">
    <property type="protein sequence ID" value="KAJ3834513.1"/>
    <property type="molecule type" value="Genomic_DNA"/>
</dbReference>
<keyword evidence="3" id="KW-1185">Reference proteome</keyword>
<keyword evidence="1" id="KW-0812">Transmembrane</keyword>
<feature type="transmembrane region" description="Helical" evidence="1">
    <location>
        <begin position="49"/>
        <end position="69"/>
    </location>
</feature>
<keyword evidence="1" id="KW-1133">Transmembrane helix</keyword>